<dbReference type="OrthoDB" id="6187626at2"/>
<sequence>MDTLFQQIDTCPDLYAIRQLVFVNSAAYAYTEIRVDQHTALFGRNNLGKTSMLNALKLFLLPEENFKKCDRKFGFCSRSGDFYSAQESFKYYFPDQNSFILLEAENLYGPFCVLLHQGRKEFSYARIVVPCAYEEIRHLLWDFAADCNEGLGAPLETLSLASIQAELSQLGGESLHDSKTIRERLFAYHPMSREEGRYCLLPLKQGGTDRELAAWKQLIHLAFDIGANDSRTLPDALATIIEGEKQRKSDELSIDLNQILQDYEQLRAERDELQRVSNAREDWERFDTCYRQYEAQSRDVGQFYVDLKAALAAEQSTIVPLIEKAVQTHEAAQEVWNKVKTGFRDSSDRVKQLEGSQAEREQQLKQSETAVKRISDIQRAYPGLDPDELLAELQQQAKRKAAFIEDLQDEGQRQARMEQLNHALIRDRKRRDRINVQLEHVKPTVLDQLDPQAATVLYNLAPALAEVTPVLDQPSREVMQQFAGLFELAEDAWVLCGEPVPNVTILPYNPEAVREQLEQQLIKLKDAIQKQDLELKELLACTRFTQAEQREKLKAEQAELSILQTHITLMKASDTHFQQFKKAQASLAELQQQIADARHDSERYKKQYNEALGLEQQARESLDALKVQKQTVSEQLGRLELLRNSHGVLQGWASHLEPMTRTLPEDALAVLERQCIEMGELQQKLMEALRTLLSQQLLESDGSESYRVSFEMAHVKALRQQFERLFSTLEGQQMDYDNRVRAHNKNTSIQMDALRDAGRQIRGFIAEINREFGAYSVSNLEEVQFACDLHPRFQLLLSDLDKINLFGEELHDQRLYQRLNDFCDEFFRDSGRYGRVLQMHQLIEKVRYRFRLSGQDQFTENAQSNGTTSMVNSLLLSILLKRLLAQDAQICLPLVMDEMASIDQQNLQTAVEIAQQHGFVLFGASPDMSAEIVQAVRHYIYLGMFKATEKAYSEQRRVVYHGACESLRPLAKNSVTPELVEADG</sequence>
<keyword evidence="3" id="KW-1185">Reference proteome</keyword>
<evidence type="ECO:0000313" key="2">
    <source>
        <dbReference type="EMBL" id="KAA0875015.1"/>
    </source>
</evidence>
<protein>
    <submittedName>
        <fullName evidence="2">Uncharacterized protein</fullName>
    </submittedName>
</protein>
<evidence type="ECO:0000256" key="1">
    <source>
        <dbReference type="SAM" id="Coils"/>
    </source>
</evidence>
<accession>A0A5A9W4F3</accession>
<organism evidence="2 3">
    <name type="scientific">Nitrincola tapanii</name>
    <dbReference type="NCBI Taxonomy" id="1708751"/>
    <lineage>
        <taxon>Bacteria</taxon>
        <taxon>Pseudomonadati</taxon>
        <taxon>Pseudomonadota</taxon>
        <taxon>Gammaproteobacteria</taxon>
        <taxon>Oceanospirillales</taxon>
        <taxon>Oceanospirillaceae</taxon>
        <taxon>Nitrincola</taxon>
    </lineage>
</organism>
<dbReference type="InterPro" id="IPR027417">
    <property type="entry name" value="P-loop_NTPase"/>
</dbReference>
<feature type="coiled-coil region" evidence="1">
    <location>
        <begin position="580"/>
        <end position="635"/>
    </location>
</feature>
<gene>
    <name evidence="2" type="ORF">E1H14_06240</name>
</gene>
<keyword evidence="1" id="KW-0175">Coiled coil</keyword>
<dbReference type="Proteomes" id="UP000325302">
    <property type="component" value="Unassembled WGS sequence"/>
</dbReference>
<dbReference type="SUPFAM" id="SSF52540">
    <property type="entry name" value="P-loop containing nucleoside triphosphate hydrolases"/>
    <property type="match status" value="1"/>
</dbReference>
<dbReference type="RefSeq" id="WP_149390595.1">
    <property type="nucleotide sequence ID" value="NZ_SMRS01000004.1"/>
</dbReference>
<dbReference type="AlphaFoldDB" id="A0A5A9W4F3"/>
<evidence type="ECO:0000313" key="3">
    <source>
        <dbReference type="Proteomes" id="UP000325302"/>
    </source>
</evidence>
<reference evidence="2 3" key="1">
    <citation type="submission" date="2019-03" db="EMBL/GenBank/DDBJ databases">
        <title>Nitrincola sp. nov. isolated from an Indian soda lake.</title>
        <authorList>
            <person name="Joshi A."/>
            <person name="Thite S.V."/>
            <person name="Joseph N."/>
            <person name="Dhotre D."/>
            <person name="Moorthy M."/>
            <person name="Shouche Y.S."/>
        </authorList>
    </citation>
    <scope>NUCLEOTIDE SEQUENCE [LARGE SCALE GENOMIC DNA]</scope>
    <source>
        <strain evidence="2 3">MEB193</strain>
    </source>
</reference>
<name>A0A5A9W4F3_9GAMM</name>
<comment type="caution">
    <text evidence="2">The sequence shown here is derived from an EMBL/GenBank/DDBJ whole genome shotgun (WGS) entry which is preliminary data.</text>
</comment>
<dbReference type="EMBL" id="SMRS01000004">
    <property type="protein sequence ID" value="KAA0875015.1"/>
    <property type="molecule type" value="Genomic_DNA"/>
</dbReference>
<feature type="coiled-coil region" evidence="1">
    <location>
        <begin position="249"/>
        <end position="276"/>
    </location>
</feature>
<proteinExistence type="predicted"/>